<evidence type="ECO:0000256" key="3">
    <source>
        <dbReference type="PROSITE-ProRule" id="PRU00221"/>
    </source>
</evidence>
<keyword evidence="1 3" id="KW-0853">WD repeat</keyword>
<evidence type="ECO:0000259" key="6">
    <source>
        <dbReference type="Pfam" id="PF23342"/>
    </source>
</evidence>
<dbReference type="SUPFAM" id="SSF50978">
    <property type="entry name" value="WD40 repeat-like"/>
    <property type="match status" value="3"/>
</dbReference>
<dbReference type="GO" id="GO:0005929">
    <property type="term" value="C:cilium"/>
    <property type="evidence" value="ECO:0007669"/>
    <property type="project" value="UniProtKB-ARBA"/>
</dbReference>
<keyword evidence="9" id="KW-1185">Reference proteome</keyword>
<evidence type="ECO:0000313" key="8">
    <source>
        <dbReference type="EMBL" id="PVD39354.1"/>
    </source>
</evidence>
<dbReference type="InterPro" id="IPR055440">
    <property type="entry name" value="Beta-prop_WDR90_4th"/>
</dbReference>
<dbReference type="InterPro" id="IPR015943">
    <property type="entry name" value="WD40/YVTN_repeat-like_dom_sf"/>
</dbReference>
<dbReference type="InterPro" id="IPR050630">
    <property type="entry name" value="WD_repeat_EMAP"/>
</dbReference>
<dbReference type="InterPro" id="IPR036322">
    <property type="entry name" value="WD40_repeat_dom_sf"/>
</dbReference>
<evidence type="ECO:0008006" key="10">
    <source>
        <dbReference type="Google" id="ProtNLM"/>
    </source>
</evidence>
<dbReference type="Pfam" id="PF05018">
    <property type="entry name" value="CFA20_dom"/>
    <property type="match status" value="1"/>
</dbReference>
<dbReference type="FunFam" id="2.130.10.10:FF:003525">
    <property type="entry name" value="WD repeat domain 90"/>
    <property type="match status" value="1"/>
</dbReference>
<reference evidence="8 9" key="1">
    <citation type="submission" date="2018-04" db="EMBL/GenBank/DDBJ databases">
        <title>The genome of golden apple snail Pomacea canaliculata provides insight into stress tolerance and invasive adaptation.</title>
        <authorList>
            <person name="Liu C."/>
            <person name="Liu B."/>
            <person name="Ren Y."/>
            <person name="Zhang Y."/>
            <person name="Wang H."/>
            <person name="Li S."/>
            <person name="Jiang F."/>
            <person name="Yin L."/>
            <person name="Zhang G."/>
            <person name="Qian W."/>
            <person name="Fan W."/>
        </authorList>
    </citation>
    <scope>NUCLEOTIDE SEQUENCE [LARGE SCALE GENOMIC DNA]</scope>
    <source>
        <strain evidence="8">SZHN2017</strain>
        <tissue evidence="8">Muscle</tissue>
    </source>
</reference>
<dbReference type="InterPro" id="IPR019775">
    <property type="entry name" value="WD40_repeat_CS"/>
</dbReference>
<dbReference type="Pfam" id="PF23393">
    <property type="entry name" value="Beta-prop_WDR90_POC16_2nd"/>
    <property type="match status" value="1"/>
</dbReference>
<keyword evidence="2" id="KW-0677">Repeat</keyword>
<evidence type="ECO:0000259" key="7">
    <source>
        <dbReference type="Pfam" id="PF23393"/>
    </source>
</evidence>
<evidence type="ECO:0000256" key="4">
    <source>
        <dbReference type="SAM" id="MobiDB-lite"/>
    </source>
</evidence>
<gene>
    <name evidence="8" type="ORF">C0Q70_01984</name>
</gene>
<evidence type="ECO:0000256" key="1">
    <source>
        <dbReference type="ARBA" id="ARBA00022574"/>
    </source>
</evidence>
<feature type="repeat" description="WD" evidence="3">
    <location>
        <begin position="1489"/>
        <end position="1519"/>
    </location>
</feature>
<dbReference type="PANTHER" id="PTHR13720:SF24">
    <property type="entry name" value="WD REPEAT-CONTAINING PROTEIN 90"/>
    <property type="match status" value="1"/>
</dbReference>
<evidence type="ECO:0000313" key="9">
    <source>
        <dbReference type="Proteomes" id="UP000245119"/>
    </source>
</evidence>
<comment type="caution">
    <text evidence="8">The sequence shown here is derived from an EMBL/GenBank/DDBJ whole genome shotgun (WGS) entry which is preliminary data.</text>
</comment>
<dbReference type="OrthoDB" id="6252103at2759"/>
<dbReference type="Pfam" id="PF23342">
    <property type="entry name" value="WDR90_beta-prop_4th"/>
    <property type="match status" value="1"/>
</dbReference>
<evidence type="ECO:0000256" key="2">
    <source>
        <dbReference type="ARBA" id="ARBA00022737"/>
    </source>
</evidence>
<dbReference type="PROSITE" id="PS00678">
    <property type="entry name" value="WD_REPEATS_1"/>
    <property type="match status" value="1"/>
</dbReference>
<dbReference type="Pfam" id="PF00400">
    <property type="entry name" value="WD40"/>
    <property type="match status" value="3"/>
</dbReference>
<dbReference type="EMBL" id="PZQS01000001">
    <property type="protein sequence ID" value="PVD39354.1"/>
    <property type="molecule type" value="Genomic_DNA"/>
</dbReference>
<dbReference type="GO" id="GO:0005814">
    <property type="term" value="C:centriole"/>
    <property type="evidence" value="ECO:0007669"/>
    <property type="project" value="TreeGrafter"/>
</dbReference>
<dbReference type="SMART" id="SM00320">
    <property type="entry name" value="WD40"/>
    <property type="match status" value="22"/>
</dbReference>
<feature type="domain" description="CFA20" evidence="5">
    <location>
        <begin position="1"/>
        <end position="90"/>
    </location>
</feature>
<name>A0A2T7Q101_POMCA</name>
<dbReference type="SUPFAM" id="SSF50998">
    <property type="entry name" value="Quinoprotein alcohol dehydrogenase-like"/>
    <property type="match status" value="2"/>
</dbReference>
<accession>A0A2T7Q101</accession>
<proteinExistence type="predicted"/>
<dbReference type="InterPro" id="IPR007714">
    <property type="entry name" value="CFA20_dom"/>
</dbReference>
<feature type="domain" description="WDR90 4th beta-propeller" evidence="6">
    <location>
        <begin position="1402"/>
        <end position="1724"/>
    </location>
</feature>
<dbReference type="InterPro" id="IPR055441">
    <property type="entry name" value="Beta-prop_WDR90_POC16_2nd"/>
</dbReference>
<sequence length="1726" mass="189230">MDKTVKATVYKISGHIPAGNYIQLPRMSSQSLGLTGRYFYLLFRPVPTKYFVVHVDVATQDGLVVRLSFSNLFKEFKSTATWLQFPFLCNPAKDSVAFFAAVGARDISMADAKKRGGNVSPLPRDFGFPVQKGETWHDIYDLIRFPPEGDRKPFDSVQYTVGGIDDNVDENIENHPQRIRPHPQNVSKCVSERVSMIHKLTEPKQVLEPDPIITLKHIIGFGGGTFRDALWSSDRSTVIYPCHAVIVAMRISNGHQRFFIGHTGKVSCLSMNSSGTLLASGQTGQMGVVRVWKYQGCECLAICRTHANSLYCLSFSCSGNVLCGVGKDSHGKNLVVIWNTSSVLKKREISIVAKAHTDVDVSKITISPFDETRMVSCGRDNIRLWRVKDGTLRSAPISLGDHHSMDFTDVCFDTGVQANQNPERRLIYACCRSGHVFEIDYQKMAVLHVRRLLPTATKKKDQASNKADSLQRGLVINSISISETFCVTGSDDGFLRLWPLDFAHVYLEAEHDGAVTSVNLSADGLKILAGTSTGNLGILDVATRDYTTIMRSHTSRIMSAAMDPFSKHLATVSKDHSIRVWDAETFQQLYDFSAPNESPSTISYHPINQIFACGFESGAVRVFDVESTCLIAEHKPHRGALTGVVFSPNGEYLYSACSQGMLAAYCAADSKFSIIRVLANTVARGMHFAPDALAVSSCGRKLAFVGPSDFIVTVMDAKYLSELLRVDITSMASGDVGQGGLDTAVRVMFTPASVGHLLVATSSNRLVKLDAASGKLFAEVNNIHRSGCSSLAISCNGNYLVTSGDKVLKVWDYHMHLDINFQVFIGHSETASKVFFTPDERSIISAGEAVYIWNNLAVRPVTSHEDWKIDADKMSALDAMFVDNTSTDMPRHTPPRPMLAPSLSTRIEDLSSIHGGDLDLKSLLSEEDMPMGSPDAGKVGWEGSSQNVPLSHEKNYVFESPVKDTLNECAQKFGEVSLNRVKSTKFEKHSPHKPKTQTSHVRTLEEKPQKVTTMEKTPEAIAPSCSRHFKATIKSHAMARRRYTAPPHQAGLRLSFVIGYNGNGRDNMIWCPDTGLFAYTSGSIVVVEDLNTGQQTHLQGHQEEVSTLAVQNDCRVIASASGSFGQFSSCQVCVWDVADAVCKKVLNPHHHQVVCMAYSRDDRFLLTVGDYHESKVIVWSTHTYTMLTSSKTAAPIHCIKWDPTAVNEFATVGEDGSLCFWLLDETDSEAGLSVHEAEVPDELLNQEMDGEVAFTNLEYTCDSTLFVSATNGKVSAWDTRHNSCYMHWDADTAEIGILLVGTGGLITASSSGNVRLWSVKGVEQMREPGHAGRAPAGRGLVMEDEMTLDGVVTAARFDENLEMGIVGTSAGTLWYINWTERTSIRLISGHGKKVTAIAMTTGGLMATGSEDGSLRVWVLQNKEQALQFQVKDQKCSSVAFAPAIQQHAKFQNSADATAQGQVVPPLAAGYSDGTVRVFDVNSVQMQLKLRPHSAAVTVIRFSSDGSLILSGASDGLIAISSPTSGMTVRVISDHQGAPITDIDVAPLQIDDGDHKFQSAQLWLACSGDRRVSIWSSDWGRDVCDPIDWLTFPAPACTPEGEPIKGKTPYSVLPLSLARFSPEEPDIIVYTGYGMNKGIQFYSLSHRRVMRTMSLTHWACCFDLSPVSPLIAVGVRERVLKLMDYYEGSFQDFASHDNAVSLARYTLDGTRLVTAAHGQILVWDVLI</sequence>
<dbReference type="PROSITE" id="PS50294">
    <property type="entry name" value="WD_REPEATS_REGION"/>
    <property type="match status" value="2"/>
</dbReference>
<dbReference type="Proteomes" id="UP000245119">
    <property type="component" value="Linkage Group LG1"/>
</dbReference>
<dbReference type="FunFam" id="2.130.10.10:FF:001417">
    <property type="entry name" value="WD repeat domain 90"/>
    <property type="match status" value="1"/>
</dbReference>
<dbReference type="InterPro" id="IPR001680">
    <property type="entry name" value="WD40_rpt"/>
</dbReference>
<protein>
    <recommendedName>
        <fullName evidence="10">WD repeat-containing protein 90</fullName>
    </recommendedName>
</protein>
<feature type="repeat" description="WD" evidence="3">
    <location>
        <begin position="1387"/>
        <end position="1427"/>
    </location>
</feature>
<dbReference type="PANTHER" id="PTHR13720">
    <property type="entry name" value="WD-40 REPEAT PROTEIN"/>
    <property type="match status" value="1"/>
</dbReference>
<dbReference type="PROSITE" id="PS50082">
    <property type="entry name" value="WD_REPEATS_2"/>
    <property type="match status" value="3"/>
</dbReference>
<dbReference type="InterPro" id="IPR011047">
    <property type="entry name" value="Quinoprotein_ADH-like_sf"/>
</dbReference>
<organism evidence="8 9">
    <name type="scientific">Pomacea canaliculata</name>
    <name type="common">Golden apple snail</name>
    <dbReference type="NCBI Taxonomy" id="400727"/>
    <lineage>
        <taxon>Eukaryota</taxon>
        <taxon>Metazoa</taxon>
        <taxon>Spiralia</taxon>
        <taxon>Lophotrochozoa</taxon>
        <taxon>Mollusca</taxon>
        <taxon>Gastropoda</taxon>
        <taxon>Caenogastropoda</taxon>
        <taxon>Architaenioglossa</taxon>
        <taxon>Ampullarioidea</taxon>
        <taxon>Ampullariidae</taxon>
        <taxon>Pomacea</taxon>
    </lineage>
</organism>
<feature type="region of interest" description="Disordered" evidence="4">
    <location>
        <begin position="984"/>
        <end position="1016"/>
    </location>
</feature>
<feature type="repeat" description="WD" evidence="3">
    <location>
        <begin position="550"/>
        <end position="591"/>
    </location>
</feature>
<feature type="domain" description="WDR90/POC16 second beta-propeller" evidence="7">
    <location>
        <begin position="561"/>
        <end position="854"/>
    </location>
</feature>
<dbReference type="STRING" id="400727.A0A2T7Q101"/>
<evidence type="ECO:0000259" key="5">
    <source>
        <dbReference type="Pfam" id="PF05018"/>
    </source>
</evidence>
<dbReference type="FunFam" id="2.130.10.10:FF:001066">
    <property type="entry name" value="WD repeat domain 90"/>
    <property type="match status" value="1"/>
</dbReference>
<dbReference type="Gene3D" id="2.130.10.10">
    <property type="entry name" value="YVTN repeat-like/Quinoprotein amine dehydrogenase"/>
    <property type="match status" value="6"/>
</dbReference>